<evidence type="ECO:0000256" key="23">
    <source>
        <dbReference type="SAM" id="MobiDB-lite"/>
    </source>
</evidence>
<comment type="similarity">
    <text evidence="3">In the C-terminal section; belongs to the protein kinase superfamily. Ser/Thr protein kinase family.</text>
</comment>
<dbReference type="InterPro" id="IPR011009">
    <property type="entry name" value="Kinase-like_dom_sf"/>
</dbReference>
<evidence type="ECO:0000256" key="1">
    <source>
        <dbReference type="ARBA" id="ARBA00004251"/>
    </source>
</evidence>
<dbReference type="InterPro" id="IPR008271">
    <property type="entry name" value="Ser/Thr_kinase_AS"/>
</dbReference>
<evidence type="ECO:0000256" key="12">
    <source>
        <dbReference type="ARBA" id="ARBA00022777"/>
    </source>
</evidence>
<evidence type="ECO:0000256" key="18">
    <source>
        <dbReference type="ARBA" id="ARBA00023180"/>
    </source>
</evidence>
<evidence type="ECO:0000256" key="16">
    <source>
        <dbReference type="ARBA" id="ARBA00023136"/>
    </source>
</evidence>
<comment type="subcellular location">
    <subcellularLocation>
        <location evidence="1">Cell membrane</location>
        <topology evidence="1">Single-pass type I membrane protein</topology>
    </subcellularLocation>
</comment>
<keyword evidence="13" id="KW-0611">Plant defense</keyword>
<keyword evidence="9 25" id="KW-0732">Signal</keyword>
<dbReference type="Pfam" id="PF07714">
    <property type="entry name" value="PK_Tyr_Ser-Thr"/>
    <property type="match status" value="1"/>
</dbReference>
<gene>
    <name evidence="28" type="primary">LOC105043231</name>
</gene>
<dbReference type="FunFam" id="2.60.120.200:FF:000103">
    <property type="entry name" value="L-type lectin-domain containing receptor kinase IX.1"/>
    <property type="match status" value="1"/>
</dbReference>
<evidence type="ECO:0000256" key="25">
    <source>
        <dbReference type="SAM" id="SignalP"/>
    </source>
</evidence>
<dbReference type="EC" id="2.7.11.1" evidence="4"/>
<dbReference type="SUPFAM" id="SSF56112">
    <property type="entry name" value="Protein kinase-like (PK-like)"/>
    <property type="match status" value="1"/>
</dbReference>
<reference evidence="28" key="1">
    <citation type="submission" date="2025-08" db="UniProtKB">
        <authorList>
            <consortium name="RefSeq"/>
        </authorList>
    </citation>
    <scope>IDENTIFICATION</scope>
</reference>
<dbReference type="GO" id="GO:0004674">
    <property type="term" value="F:protein serine/threonine kinase activity"/>
    <property type="evidence" value="ECO:0007669"/>
    <property type="project" value="UniProtKB-KW"/>
</dbReference>
<organism evidence="27 28">
    <name type="scientific">Elaeis guineensis var. tenera</name>
    <name type="common">Oil palm</name>
    <dbReference type="NCBI Taxonomy" id="51953"/>
    <lineage>
        <taxon>Eukaryota</taxon>
        <taxon>Viridiplantae</taxon>
        <taxon>Streptophyta</taxon>
        <taxon>Embryophyta</taxon>
        <taxon>Tracheophyta</taxon>
        <taxon>Spermatophyta</taxon>
        <taxon>Magnoliopsida</taxon>
        <taxon>Liliopsida</taxon>
        <taxon>Arecaceae</taxon>
        <taxon>Arecoideae</taxon>
        <taxon>Cocoseae</taxon>
        <taxon>Elaeidinae</taxon>
        <taxon>Elaeis</taxon>
    </lineage>
</organism>
<comment type="function">
    <text evidence="20">Promotes hydrogen peroxide H(2)O(2) production and cell death.</text>
</comment>
<evidence type="ECO:0000256" key="17">
    <source>
        <dbReference type="ARBA" id="ARBA00023170"/>
    </source>
</evidence>
<comment type="similarity">
    <text evidence="2">In the N-terminal section; belongs to the leguminous lectin family.</text>
</comment>
<dbReference type="GeneID" id="105043231"/>
<protein>
    <recommendedName>
        <fullName evidence="4">non-specific serine/threonine protein kinase</fullName>
        <ecNumber evidence="4">2.7.11.1</ecNumber>
    </recommendedName>
</protein>
<evidence type="ECO:0000256" key="11">
    <source>
        <dbReference type="ARBA" id="ARBA00022741"/>
    </source>
</evidence>
<keyword evidence="10" id="KW-0430">Lectin</keyword>
<keyword evidence="18" id="KW-0325">Glycoprotein</keyword>
<dbReference type="PANTHER" id="PTHR27007">
    <property type="match status" value="1"/>
</dbReference>
<dbReference type="InterPro" id="IPR000719">
    <property type="entry name" value="Prot_kinase_dom"/>
</dbReference>
<keyword evidence="12" id="KW-0418">Kinase</keyword>
<dbReference type="CDD" id="cd14066">
    <property type="entry name" value="STKc_IRAK"/>
    <property type="match status" value="1"/>
</dbReference>
<proteinExistence type="inferred from homology"/>
<dbReference type="InParanoid" id="A0A6I9R3I0"/>
<dbReference type="InterPro" id="IPR017441">
    <property type="entry name" value="Protein_kinase_ATP_BS"/>
</dbReference>
<dbReference type="AlphaFoldDB" id="A0A6I9R3I0"/>
<evidence type="ECO:0000256" key="15">
    <source>
        <dbReference type="ARBA" id="ARBA00022989"/>
    </source>
</evidence>
<evidence type="ECO:0000256" key="24">
    <source>
        <dbReference type="SAM" id="Phobius"/>
    </source>
</evidence>
<dbReference type="OrthoDB" id="759034at2759"/>
<dbReference type="GO" id="GO:0009626">
    <property type="term" value="P:plant-type hypersensitive response"/>
    <property type="evidence" value="ECO:0007669"/>
    <property type="project" value="UniProtKB-ARBA"/>
</dbReference>
<evidence type="ECO:0000256" key="3">
    <source>
        <dbReference type="ARBA" id="ARBA00010217"/>
    </source>
</evidence>
<evidence type="ECO:0000256" key="19">
    <source>
        <dbReference type="ARBA" id="ARBA00058054"/>
    </source>
</evidence>
<feature type="compositionally biased region" description="Low complexity" evidence="23">
    <location>
        <begin position="655"/>
        <end position="674"/>
    </location>
</feature>
<evidence type="ECO:0000313" key="27">
    <source>
        <dbReference type="Proteomes" id="UP000504607"/>
    </source>
</evidence>
<dbReference type="InterPro" id="IPR019825">
    <property type="entry name" value="Lectin_legB_Mn/Ca_BS"/>
</dbReference>
<dbReference type="GO" id="GO:0005886">
    <property type="term" value="C:plasma membrane"/>
    <property type="evidence" value="ECO:0007669"/>
    <property type="project" value="UniProtKB-SubCell"/>
</dbReference>
<dbReference type="CDD" id="cd06899">
    <property type="entry name" value="lectin_legume_LecRK_Arcelin_ConA"/>
    <property type="match status" value="1"/>
</dbReference>
<accession>A0A6I9R3I0</accession>
<comment type="subunit">
    <text evidence="21">Interacts with ABCG40.</text>
</comment>
<dbReference type="Proteomes" id="UP000504607">
    <property type="component" value="Chromosome 4"/>
</dbReference>
<evidence type="ECO:0000256" key="7">
    <source>
        <dbReference type="ARBA" id="ARBA00022679"/>
    </source>
</evidence>
<sequence>MIPLIPLLPLRLLLLLSISSFLPTATPSTHFNFTSFTPNTPGINFSGDAFTSGDNVIQLTRNSADGSLLQSSGHAVYATPIQLWNPATLAIADFTTHFRFIIKALHPTTYGDGLAFFIAPVGYELPLNSNGSWLGLFNSTTNNSISTQLVAVEFDTFMNSWDPDDNHIGINVNSIVSNVTLTWGSDIKNESTGSARIGYNSTSGQLSVFLTYGDDRYNGTPSLWRRLNLTEVLPERVIIGFSASTGGLTELHQIISWDFSSSFVNDQEAPSKKMRKKTPLVAAVVVGVGLMVACFGYFLFIKKKSREKGGKEADLVFNESMEDKLAEGTGPRRFTYKELVRATRNFSEEGKLGQGGFGGVYMGLLKGNPSSEMVMVAVKRFSRGSSQGRKEYVSEVTIIGRLRHRNLVRLIGWCHDNGEFLLVYEYMPNGSLDAYLFGKKSSLSWPVRYRIVLGLASALLYLHEEWEQCVVHRDIKASNVMLDSSFNAKLGDFGLARLVDHELGSQTTVLAGTLGYLAPECVTTGKAGRESDVYSFGVVVLEVACGRKAIDPKAEEVEQRLVDWVWELYERGRVVEAADGRLEGELDERQMERVTALGLWCAQPDYKLRPSMRQVVQVLTAEAPVPSLPKPMKYDAPPALDVTNFACTGTGTMDSSSSSSRYHGSSQASSGAHSPTNLSCKLNA</sequence>
<dbReference type="RefSeq" id="XP_010919002.1">
    <property type="nucleotide sequence ID" value="XM_010920700.2"/>
</dbReference>
<evidence type="ECO:0000256" key="6">
    <source>
        <dbReference type="ARBA" id="ARBA00022527"/>
    </source>
</evidence>
<evidence type="ECO:0000256" key="14">
    <source>
        <dbReference type="ARBA" id="ARBA00022840"/>
    </source>
</evidence>
<evidence type="ECO:0000256" key="13">
    <source>
        <dbReference type="ARBA" id="ARBA00022821"/>
    </source>
</evidence>
<dbReference type="PROSITE" id="PS50011">
    <property type="entry name" value="PROTEIN_KINASE_DOM"/>
    <property type="match status" value="1"/>
</dbReference>
<dbReference type="GO" id="GO:0005524">
    <property type="term" value="F:ATP binding"/>
    <property type="evidence" value="ECO:0007669"/>
    <property type="project" value="UniProtKB-UniRule"/>
</dbReference>
<dbReference type="InterPro" id="IPR000985">
    <property type="entry name" value="Lectin_LegA_CS"/>
</dbReference>
<keyword evidence="17" id="KW-0675">Receptor</keyword>
<dbReference type="PROSITE" id="PS00107">
    <property type="entry name" value="PROTEIN_KINASE_ATP"/>
    <property type="match status" value="1"/>
</dbReference>
<feature type="binding site" evidence="22">
    <location>
        <position position="379"/>
    </location>
    <ligand>
        <name>ATP</name>
        <dbReference type="ChEBI" id="CHEBI:30616"/>
    </ligand>
</feature>
<evidence type="ECO:0000256" key="20">
    <source>
        <dbReference type="ARBA" id="ARBA00058818"/>
    </source>
</evidence>
<dbReference type="FunFam" id="3.30.200.20:FF:000168">
    <property type="entry name" value="L-type lectin-domain containing receptor kinase IX.1"/>
    <property type="match status" value="1"/>
</dbReference>
<keyword evidence="11 22" id="KW-0547">Nucleotide-binding</keyword>
<keyword evidence="14 22" id="KW-0067">ATP-binding</keyword>
<evidence type="ECO:0000256" key="22">
    <source>
        <dbReference type="PROSITE-ProRule" id="PRU10141"/>
    </source>
</evidence>
<dbReference type="InterPro" id="IPR001245">
    <property type="entry name" value="Ser-Thr/Tyr_kinase_cat_dom"/>
</dbReference>
<dbReference type="GO" id="GO:0030246">
    <property type="term" value="F:carbohydrate binding"/>
    <property type="evidence" value="ECO:0007669"/>
    <property type="project" value="UniProtKB-KW"/>
</dbReference>
<dbReference type="KEGG" id="egu:105043231"/>
<dbReference type="Gene3D" id="2.60.120.200">
    <property type="match status" value="1"/>
</dbReference>
<feature type="chain" id="PRO_5026891710" description="non-specific serine/threonine protein kinase" evidence="25">
    <location>
        <begin position="28"/>
        <end position="684"/>
    </location>
</feature>
<evidence type="ECO:0000256" key="21">
    <source>
        <dbReference type="ARBA" id="ARBA00063357"/>
    </source>
</evidence>
<comment type="function">
    <text evidence="19">Involved in resistance response to the pathogenic oomycetes Phytophthora infestans and Phytophthora capsici.</text>
</comment>
<feature type="compositionally biased region" description="Polar residues" evidence="23">
    <location>
        <begin position="675"/>
        <end position="684"/>
    </location>
</feature>
<evidence type="ECO:0000256" key="9">
    <source>
        <dbReference type="ARBA" id="ARBA00022729"/>
    </source>
</evidence>
<evidence type="ECO:0000313" key="28">
    <source>
        <dbReference type="RefSeq" id="XP_010919002.1"/>
    </source>
</evidence>
<evidence type="ECO:0000256" key="8">
    <source>
        <dbReference type="ARBA" id="ARBA00022692"/>
    </source>
</evidence>
<keyword evidence="27" id="KW-1185">Reference proteome</keyword>
<dbReference type="PROSITE" id="PS00108">
    <property type="entry name" value="PROTEIN_KINASE_ST"/>
    <property type="match status" value="1"/>
</dbReference>
<dbReference type="PROSITE" id="PS00307">
    <property type="entry name" value="LECTIN_LEGUME_BETA"/>
    <property type="match status" value="1"/>
</dbReference>
<keyword evidence="7" id="KW-0808">Transferase</keyword>
<dbReference type="Gene3D" id="1.10.510.10">
    <property type="entry name" value="Transferase(Phosphotransferase) domain 1"/>
    <property type="match status" value="1"/>
</dbReference>
<dbReference type="PROSITE" id="PS00308">
    <property type="entry name" value="LECTIN_LEGUME_ALPHA"/>
    <property type="match status" value="1"/>
</dbReference>
<dbReference type="InterPro" id="IPR001220">
    <property type="entry name" value="Legume_lectin_dom"/>
</dbReference>
<evidence type="ECO:0000259" key="26">
    <source>
        <dbReference type="PROSITE" id="PS50011"/>
    </source>
</evidence>
<dbReference type="Pfam" id="PF00139">
    <property type="entry name" value="Lectin_legB"/>
    <property type="match status" value="1"/>
</dbReference>
<evidence type="ECO:0000256" key="5">
    <source>
        <dbReference type="ARBA" id="ARBA00022475"/>
    </source>
</evidence>
<dbReference type="SUPFAM" id="SSF49899">
    <property type="entry name" value="Concanavalin A-like lectins/glucanases"/>
    <property type="match status" value="1"/>
</dbReference>
<dbReference type="SMART" id="SM00220">
    <property type="entry name" value="S_TKc"/>
    <property type="match status" value="1"/>
</dbReference>
<keyword evidence="15 24" id="KW-1133">Transmembrane helix</keyword>
<dbReference type="FunFam" id="1.10.510.10:FF:000240">
    <property type="entry name" value="Lectin-domain containing receptor kinase A4.3"/>
    <property type="match status" value="1"/>
</dbReference>
<evidence type="ECO:0000256" key="10">
    <source>
        <dbReference type="ARBA" id="ARBA00022734"/>
    </source>
</evidence>
<keyword evidence="5" id="KW-1003">Cell membrane</keyword>
<evidence type="ECO:0000256" key="4">
    <source>
        <dbReference type="ARBA" id="ARBA00012513"/>
    </source>
</evidence>
<evidence type="ECO:0000256" key="2">
    <source>
        <dbReference type="ARBA" id="ARBA00008536"/>
    </source>
</evidence>
<feature type="signal peptide" evidence="25">
    <location>
        <begin position="1"/>
        <end position="27"/>
    </location>
</feature>
<feature type="transmembrane region" description="Helical" evidence="24">
    <location>
        <begin position="280"/>
        <end position="301"/>
    </location>
</feature>
<dbReference type="Gene3D" id="3.30.200.20">
    <property type="entry name" value="Phosphorylase Kinase, domain 1"/>
    <property type="match status" value="1"/>
</dbReference>
<dbReference type="GO" id="GO:0002229">
    <property type="term" value="P:defense response to oomycetes"/>
    <property type="evidence" value="ECO:0007669"/>
    <property type="project" value="UniProtKB-ARBA"/>
</dbReference>
<keyword evidence="16 24" id="KW-0472">Membrane</keyword>
<feature type="domain" description="Protein kinase" evidence="26">
    <location>
        <begin position="346"/>
        <end position="628"/>
    </location>
</feature>
<name>A0A6I9R3I0_ELAGV</name>
<keyword evidence="6" id="KW-0723">Serine/threonine-protein kinase</keyword>
<keyword evidence="8 24" id="KW-0812">Transmembrane</keyword>
<dbReference type="InterPro" id="IPR050528">
    <property type="entry name" value="L-type_Lectin-RKs"/>
</dbReference>
<dbReference type="InterPro" id="IPR013320">
    <property type="entry name" value="ConA-like_dom_sf"/>
</dbReference>
<feature type="region of interest" description="Disordered" evidence="23">
    <location>
        <begin position="653"/>
        <end position="684"/>
    </location>
</feature>